<evidence type="ECO:0000313" key="7">
    <source>
        <dbReference type="Proteomes" id="UP000000493"/>
    </source>
</evidence>
<accession>A0A7U3ZNW3</accession>
<dbReference type="EC" id="4.4.1.1" evidence="6"/>
<keyword evidence="6" id="KW-0456">Lyase</keyword>
<comment type="similarity">
    <text evidence="2 5">Belongs to the trans-sulfuration enzymes family.</text>
</comment>
<name>A0A7U3ZNW3_RUNSL</name>
<reference evidence="7" key="1">
    <citation type="submission" date="2011-06" db="EMBL/GenBank/DDBJ databases">
        <title>The complete genome of chromosome of Runella slithyformis DSM 19594.</title>
        <authorList>
            <consortium name="US DOE Joint Genome Institute (JGI-PGF)"/>
            <person name="Lucas S."/>
            <person name="Han J."/>
            <person name="Lapidus A."/>
            <person name="Bruce D."/>
            <person name="Goodwin L."/>
            <person name="Pitluck S."/>
            <person name="Peters L."/>
            <person name="Kyrpides N."/>
            <person name="Mavromatis K."/>
            <person name="Ivanova N."/>
            <person name="Ovchinnikova G."/>
            <person name="Zhang X."/>
            <person name="Misra M."/>
            <person name="Detter J.C."/>
            <person name="Tapia R."/>
            <person name="Han C."/>
            <person name="Land M."/>
            <person name="Hauser L."/>
            <person name="Markowitz V."/>
            <person name="Cheng J.-F."/>
            <person name="Hugenholtz P."/>
            <person name="Woyke T."/>
            <person name="Wu D."/>
            <person name="Tindall B."/>
            <person name="Faehrich R."/>
            <person name="Brambilla E."/>
            <person name="Klenk H.-P."/>
            <person name="Eisen J.A."/>
        </authorList>
    </citation>
    <scope>NUCLEOTIDE SEQUENCE [LARGE SCALE GENOMIC DNA]</scope>
    <source>
        <strain evidence="7">ATCC 29530 / DSM 19594 / LMG 11500 / NCIMB 11436 / LSU 4</strain>
    </source>
</reference>
<dbReference type="PANTHER" id="PTHR11808">
    <property type="entry name" value="TRANS-SULFURATION ENZYME FAMILY MEMBER"/>
    <property type="match status" value="1"/>
</dbReference>
<dbReference type="GO" id="GO:0004123">
    <property type="term" value="F:cystathionine gamma-lyase activity"/>
    <property type="evidence" value="ECO:0007669"/>
    <property type="project" value="TreeGrafter"/>
</dbReference>
<keyword evidence="7" id="KW-1185">Reference proteome</keyword>
<organism evidence="6 7">
    <name type="scientific">Runella slithyformis (strain ATCC 29530 / DSM 19594 / LMG 11500 / NCIMB 11436 / LSU 4)</name>
    <dbReference type="NCBI Taxonomy" id="761193"/>
    <lineage>
        <taxon>Bacteria</taxon>
        <taxon>Pseudomonadati</taxon>
        <taxon>Bacteroidota</taxon>
        <taxon>Cytophagia</taxon>
        <taxon>Cytophagales</taxon>
        <taxon>Spirosomataceae</taxon>
        <taxon>Runella</taxon>
    </lineage>
</organism>
<dbReference type="InterPro" id="IPR015424">
    <property type="entry name" value="PyrdxlP-dep_Trfase"/>
</dbReference>
<dbReference type="EMBL" id="CP002859">
    <property type="protein sequence ID" value="AEI50660.1"/>
    <property type="molecule type" value="Genomic_DNA"/>
</dbReference>
<feature type="modified residue" description="N6-(pyridoxal phosphate)lysine" evidence="4">
    <location>
        <position position="196"/>
    </location>
</feature>
<dbReference type="InterPro" id="IPR054542">
    <property type="entry name" value="Cys_met_metab_PP"/>
</dbReference>
<reference evidence="6 7" key="2">
    <citation type="journal article" date="2012" name="Stand. Genomic Sci.">
        <title>Complete genome sequence of the aquatic bacterium Runella slithyformis type strain (LSU 4(T)).</title>
        <authorList>
            <person name="Copeland A."/>
            <person name="Zhang X."/>
            <person name="Misra M."/>
            <person name="Lapidus A."/>
            <person name="Nolan M."/>
            <person name="Lucas S."/>
            <person name="Deshpande S."/>
            <person name="Cheng J.F."/>
            <person name="Tapia R."/>
            <person name="Goodwin L.A."/>
            <person name="Pitluck S."/>
            <person name="Liolios K."/>
            <person name="Pagani I."/>
            <person name="Ivanova N."/>
            <person name="Mikhailova N."/>
            <person name="Pati A."/>
            <person name="Chen A."/>
            <person name="Palaniappan K."/>
            <person name="Land M."/>
            <person name="Hauser L."/>
            <person name="Pan C."/>
            <person name="Jeffries C.D."/>
            <person name="Detter J.C."/>
            <person name="Brambilla E.M."/>
            <person name="Rohde M."/>
            <person name="Djao O.D."/>
            <person name="Goker M."/>
            <person name="Sikorski J."/>
            <person name="Tindall B.J."/>
            <person name="Woyke T."/>
            <person name="Bristow J."/>
            <person name="Eisen J.A."/>
            <person name="Markowitz V."/>
            <person name="Hugenholtz P."/>
            <person name="Kyrpides N.C."/>
            <person name="Klenk H.P."/>
            <person name="Mavromatis K."/>
        </authorList>
    </citation>
    <scope>NUCLEOTIDE SEQUENCE [LARGE SCALE GENOMIC DNA]</scope>
    <source>
        <strain evidence="7">ATCC 29530 / DSM 19594 / LMG 11500 / NCIMB 11436 / LSU 4</strain>
    </source>
</reference>
<dbReference type="GO" id="GO:0005737">
    <property type="term" value="C:cytoplasm"/>
    <property type="evidence" value="ECO:0007669"/>
    <property type="project" value="TreeGrafter"/>
</dbReference>
<gene>
    <name evidence="6" type="ordered locus">Runsl_4322</name>
</gene>
<dbReference type="GO" id="GO:0019346">
    <property type="term" value="P:transsulfuration"/>
    <property type="evidence" value="ECO:0007669"/>
    <property type="project" value="InterPro"/>
</dbReference>
<sequence>MNFETLAIQSTQFHDANASAVVPPIYLSTTFEREPDSSIPHGHIYTRASNPNRNALEKAYAALEGGAVGMAFASGQAATTTLFQCLLPGDHVIIPDDAYYGTPALLLEVLGLWGLQFSKADMSDLAAVEAAFRPNTKLVWMETPSNPLLKITDIQAVADLARRKGAYSACDNTWATPVLQRPLDLGCDVSMHSATKYFGGHSDLLSGALIFKENGPLAEKARQLQSLGGAVPSPFDCWLIVRGIKTLALRVRQQSANATQLARYLRTHPQLEAVHYPYLESHAGYEVAKRQMVSGGGMLSIQIKGGAEEALAVKSKVKVFIRATSLGGVESLIEHRATAEGAHSVSPKNLLRISVGLEHVDDLIADLAQALG</sequence>
<evidence type="ECO:0000256" key="1">
    <source>
        <dbReference type="ARBA" id="ARBA00001933"/>
    </source>
</evidence>
<dbReference type="InterPro" id="IPR015421">
    <property type="entry name" value="PyrdxlP-dep_Trfase_major"/>
</dbReference>
<evidence type="ECO:0000256" key="3">
    <source>
        <dbReference type="ARBA" id="ARBA00022898"/>
    </source>
</evidence>
<dbReference type="KEGG" id="rsi:Runsl_4322"/>
<dbReference type="GO" id="GO:0019343">
    <property type="term" value="P:cysteine biosynthetic process via cystathionine"/>
    <property type="evidence" value="ECO:0007669"/>
    <property type="project" value="TreeGrafter"/>
</dbReference>
<dbReference type="InterPro" id="IPR015422">
    <property type="entry name" value="PyrdxlP-dep_Trfase_small"/>
</dbReference>
<dbReference type="PANTHER" id="PTHR11808:SF15">
    <property type="entry name" value="CYSTATHIONINE GAMMA-LYASE"/>
    <property type="match status" value="1"/>
</dbReference>
<dbReference type="CDD" id="cd00614">
    <property type="entry name" value="CGS_like"/>
    <property type="match status" value="1"/>
</dbReference>
<dbReference type="GO" id="GO:0030170">
    <property type="term" value="F:pyridoxal phosphate binding"/>
    <property type="evidence" value="ECO:0007669"/>
    <property type="project" value="InterPro"/>
</dbReference>
<evidence type="ECO:0000256" key="5">
    <source>
        <dbReference type="RuleBase" id="RU362118"/>
    </source>
</evidence>
<dbReference type="Pfam" id="PF01053">
    <property type="entry name" value="Cys_Met_Meta_PP"/>
    <property type="match status" value="1"/>
</dbReference>
<keyword evidence="3 4" id="KW-0663">Pyridoxal phosphate</keyword>
<dbReference type="SUPFAM" id="SSF53383">
    <property type="entry name" value="PLP-dependent transferases"/>
    <property type="match status" value="1"/>
</dbReference>
<dbReference type="RefSeq" id="WP_013929956.1">
    <property type="nucleotide sequence ID" value="NC_015703.1"/>
</dbReference>
<protein>
    <submittedName>
        <fullName evidence="6">Cystathionine gamma-lyase</fullName>
        <ecNumber evidence="6">4.4.1.1</ecNumber>
    </submittedName>
</protein>
<dbReference type="InterPro" id="IPR000277">
    <property type="entry name" value="Cys/Met-Metab_PyrdxlP-dep_enz"/>
</dbReference>
<dbReference type="Gene3D" id="3.40.640.10">
    <property type="entry name" value="Type I PLP-dependent aspartate aminotransferase-like (Major domain)"/>
    <property type="match status" value="1"/>
</dbReference>
<evidence type="ECO:0000256" key="2">
    <source>
        <dbReference type="ARBA" id="ARBA00009077"/>
    </source>
</evidence>
<evidence type="ECO:0000313" key="6">
    <source>
        <dbReference type="EMBL" id="AEI50660.1"/>
    </source>
</evidence>
<dbReference type="PIRSF" id="PIRSF001434">
    <property type="entry name" value="CGS"/>
    <property type="match status" value="1"/>
</dbReference>
<dbReference type="Proteomes" id="UP000000493">
    <property type="component" value="Chromosome"/>
</dbReference>
<dbReference type="FunFam" id="3.40.640.10:FF:000009">
    <property type="entry name" value="Cystathionine gamma-synthase homolog"/>
    <property type="match status" value="1"/>
</dbReference>
<comment type="cofactor">
    <cofactor evidence="1 5">
        <name>pyridoxal 5'-phosphate</name>
        <dbReference type="ChEBI" id="CHEBI:597326"/>
    </cofactor>
</comment>
<dbReference type="AlphaFoldDB" id="A0A7U3ZNW3"/>
<dbReference type="GO" id="GO:0003962">
    <property type="term" value="F:cystathionine gamma-synthase activity"/>
    <property type="evidence" value="ECO:0007669"/>
    <property type="project" value="TreeGrafter"/>
</dbReference>
<proteinExistence type="inferred from homology"/>
<dbReference type="Gene3D" id="3.90.1150.10">
    <property type="entry name" value="Aspartate Aminotransferase, domain 1"/>
    <property type="match status" value="1"/>
</dbReference>
<evidence type="ECO:0000256" key="4">
    <source>
        <dbReference type="PIRSR" id="PIRSR001434-2"/>
    </source>
</evidence>
<dbReference type="PROSITE" id="PS00868">
    <property type="entry name" value="CYS_MET_METAB_PP"/>
    <property type="match status" value="1"/>
</dbReference>